<dbReference type="Proteomes" id="UP001323798">
    <property type="component" value="Chromosome"/>
</dbReference>
<evidence type="ECO:0000313" key="2">
    <source>
        <dbReference type="Proteomes" id="UP001323798"/>
    </source>
</evidence>
<evidence type="ECO:0000313" key="1">
    <source>
        <dbReference type="EMBL" id="WPR90934.1"/>
    </source>
</evidence>
<keyword evidence="2" id="KW-1185">Reference proteome</keyword>
<dbReference type="RefSeq" id="WP_320943637.1">
    <property type="nucleotide sequence ID" value="NZ_BAABEU010000004.1"/>
</dbReference>
<gene>
    <name evidence="1" type="ORF">SM116_06480</name>
</gene>
<protein>
    <submittedName>
        <fullName evidence="1">Uncharacterized protein</fullName>
    </submittedName>
</protein>
<name>A0ABZ0SRR6_9MICO</name>
<proteinExistence type="predicted"/>
<sequence length="167" mass="18293">MSNVENTQIFDFVSGAIEASASFRKAGFGSRVDEEREAWPLWTQTLKEEITLLIGTQPVRYIQAKGDSEQSLADNEAHLLIVTDRLLVRVYVRRFAEPDIAEIRITSHSLSRVRSLTLDSSADSRTLTAEFEGGDSLNLPLVPSEPLAPGIGLPAVIAVLRDALASE</sequence>
<dbReference type="EMBL" id="CP139368">
    <property type="protein sequence ID" value="WPR90934.1"/>
    <property type="molecule type" value="Genomic_DNA"/>
</dbReference>
<accession>A0ABZ0SRR6</accession>
<organism evidence="1 2">
    <name type="scientific">Microbacterium rhizosphaerae</name>
    <dbReference type="NCBI Taxonomy" id="1678237"/>
    <lineage>
        <taxon>Bacteria</taxon>
        <taxon>Bacillati</taxon>
        <taxon>Actinomycetota</taxon>
        <taxon>Actinomycetes</taxon>
        <taxon>Micrococcales</taxon>
        <taxon>Microbacteriaceae</taxon>
        <taxon>Microbacterium</taxon>
    </lineage>
</organism>
<reference evidence="1 2" key="1">
    <citation type="submission" date="2023-11" db="EMBL/GenBank/DDBJ databases">
        <title>Genome sequence of Microbacterium rhizosphaerae KACC 19337.</title>
        <authorList>
            <person name="Choi H."/>
            <person name="Kim S."/>
            <person name="Kim Y."/>
            <person name="Kwon S.-W."/>
            <person name="Heo J."/>
        </authorList>
    </citation>
    <scope>NUCLEOTIDE SEQUENCE [LARGE SCALE GENOMIC DNA]</scope>
    <source>
        <strain evidence="1 2">KACC 19337</strain>
    </source>
</reference>